<feature type="compositionally biased region" description="Polar residues" evidence="2">
    <location>
        <begin position="68"/>
        <end position="77"/>
    </location>
</feature>
<dbReference type="Proteomes" id="UP000070501">
    <property type="component" value="Unassembled WGS sequence"/>
</dbReference>
<evidence type="ECO:0000313" key="5">
    <source>
        <dbReference type="Proteomes" id="UP000070501"/>
    </source>
</evidence>
<keyword evidence="1" id="KW-0863">Zinc-finger</keyword>
<gene>
    <name evidence="4" type="ORF">Micbo1qcDRAFT_204879</name>
</gene>
<evidence type="ECO:0000256" key="2">
    <source>
        <dbReference type="SAM" id="MobiDB-lite"/>
    </source>
</evidence>
<keyword evidence="1" id="KW-0862">Zinc</keyword>
<feature type="zinc finger region" description="C3H1-type" evidence="1">
    <location>
        <begin position="313"/>
        <end position="342"/>
    </location>
</feature>
<dbReference type="AlphaFoldDB" id="A0A136J0W2"/>
<feature type="compositionally biased region" description="Polar residues" evidence="2">
    <location>
        <begin position="731"/>
        <end position="762"/>
    </location>
</feature>
<feature type="compositionally biased region" description="Polar residues" evidence="2">
    <location>
        <begin position="263"/>
        <end position="297"/>
    </location>
</feature>
<feature type="compositionally biased region" description="Polar residues" evidence="2">
    <location>
        <begin position="691"/>
        <end position="704"/>
    </location>
</feature>
<dbReference type="InterPro" id="IPR000571">
    <property type="entry name" value="Znf_CCCH"/>
</dbReference>
<evidence type="ECO:0000259" key="3">
    <source>
        <dbReference type="PROSITE" id="PS50103"/>
    </source>
</evidence>
<feature type="compositionally biased region" description="Low complexity" evidence="2">
    <location>
        <begin position="95"/>
        <end position="110"/>
    </location>
</feature>
<evidence type="ECO:0000256" key="1">
    <source>
        <dbReference type="PROSITE-ProRule" id="PRU00723"/>
    </source>
</evidence>
<organism evidence="4 5">
    <name type="scientific">Microdochium bolleyi</name>
    <dbReference type="NCBI Taxonomy" id="196109"/>
    <lineage>
        <taxon>Eukaryota</taxon>
        <taxon>Fungi</taxon>
        <taxon>Dikarya</taxon>
        <taxon>Ascomycota</taxon>
        <taxon>Pezizomycotina</taxon>
        <taxon>Sordariomycetes</taxon>
        <taxon>Xylariomycetidae</taxon>
        <taxon>Xylariales</taxon>
        <taxon>Microdochiaceae</taxon>
        <taxon>Microdochium</taxon>
    </lineage>
</organism>
<name>A0A136J0W2_9PEZI</name>
<feature type="compositionally biased region" description="Polar residues" evidence="2">
    <location>
        <begin position="771"/>
        <end position="781"/>
    </location>
</feature>
<feature type="compositionally biased region" description="Polar residues" evidence="2">
    <location>
        <begin position="662"/>
        <end position="671"/>
    </location>
</feature>
<feature type="region of interest" description="Disordered" evidence="2">
    <location>
        <begin position="203"/>
        <end position="310"/>
    </location>
</feature>
<feature type="compositionally biased region" description="Low complexity" evidence="2">
    <location>
        <begin position="705"/>
        <end position="719"/>
    </location>
</feature>
<evidence type="ECO:0000313" key="4">
    <source>
        <dbReference type="EMBL" id="KXJ90822.1"/>
    </source>
</evidence>
<keyword evidence="5" id="KW-1185">Reference proteome</keyword>
<dbReference type="GO" id="GO:0008270">
    <property type="term" value="F:zinc ion binding"/>
    <property type="evidence" value="ECO:0007669"/>
    <property type="project" value="UniProtKB-KW"/>
</dbReference>
<feature type="compositionally biased region" description="Polar residues" evidence="2">
    <location>
        <begin position="119"/>
        <end position="129"/>
    </location>
</feature>
<keyword evidence="1" id="KW-0479">Metal-binding</keyword>
<feature type="region of interest" description="Disordered" evidence="2">
    <location>
        <begin position="691"/>
        <end position="781"/>
    </location>
</feature>
<reference evidence="5" key="1">
    <citation type="submission" date="2016-02" db="EMBL/GenBank/DDBJ databases">
        <title>Draft genome sequence of Microdochium bolleyi, a fungal endophyte of beachgrass.</title>
        <authorList>
            <consortium name="DOE Joint Genome Institute"/>
            <person name="David A.S."/>
            <person name="May G."/>
            <person name="Haridas S."/>
            <person name="Lim J."/>
            <person name="Wang M."/>
            <person name="Labutti K."/>
            <person name="Lipzen A."/>
            <person name="Barry K."/>
            <person name="Grigoriev I.V."/>
        </authorList>
    </citation>
    <scope>NUCLEOTIDE SEQUENCE [LARGE SCALE GENOMIC DNA]</scope>
    <source>
        <strain evidence="5">J235TASD1</strain>
    </source>
</reference>
<feature type="compositionally biased region" description="Low complexity" evidence="2">
    <location>
        <begin position="298"/>
        <end position="310"/>
    </location>
</feature>
<accession>A0A136J0W2</accession>
<dbReference type="STRING" id="196109.A0A136J0W2"/>
<proteinExistence type="predicted"/>
<feature type="compositionally biased region" description="Polar residues" evidence="2">
    <location>
        <begin position="233"/>
        <end position="256"/>
    </location>
</feature>
<feature type="region of interest" description="Disordered" evidence="2">
    <location>
        <begin position="1"/>
        <end position="133"/>
    </location>
</feature>
<feature type="compositionally biased region" description="Polar residues" evidence="2">
    <location>
        <begin position="603"/>
        <end position="613"/>
    </location>
</feature>
<dbReference type="PROSITE" id="PS50103">
    <property type="entry name" value="ZF_C3H1"/>
    <property type="match status" value="1"/>
</dbReference>
<feature type="region of interest" description="Disordered" evidence="2">
    <location>
        <begin position="527"/>
        <end position="671"/>
    </location>
</feature>
<dbReference type="OrthoDB" id="5355510at2759"/>
<dbReference type="InParanoid" id="A0A136J0W2"/>
<feature type="domain" description="C3H1-type" evidence="3">
    <location>
        <begin position="313"/>
        <end position="342"/>
    </location>
</feature>
<protein>
    <recommendedName>
        <fullName evidence="3">C3H1-type domain-containing protein</fullName>
    </recommendedName>
</protein>
<sequence>METSLPKADASSIEKTPSLCASPPTEHKEQQPPICQADEHETATTKGPPGTEELPKTIGPPPTAMQADRTSFTTSKESGQRPDEGDQTLSPREPTVATQPTTTTASTAKAMDTEKATVTPPSLSETTPSAHGGTAALQHVGASSLFVSEQQLRSSYTYCYDRGNGIYTRLVALDTLPALNKVPSTQDNCLGMIVLPQPGAPAPPGTQTNDFGRVSRQRHEGSPITPGLADGDLQTTIDTIVESTTPTTTNSQSLPSRSDHLTYDTSQQQPRRHTGSLQQGQNSAGRNPRTATLISHNSSPASATTPATSSRNKRLKIYCDKWVHEGVCAFTQQGCKFKHEMPLDRATQHQLGLFHGLPAWWKKQQAEAAKHDPRHAHPHMSHGQQLQLQHLEPVYMLNPPGMHFSDDSGDDVGTLFGGLQLDHDEYNNDQQLQDGGLLASQPYDGINNTVPGQFPHTERYMQSSSSDNFYTASIAGTQGVTYGTGSNGAISDEAGHMPAPRNTRGQATSYNHMMQDLQGLAHGTQDLAAGEPQLGGDNGISLPQLDVTSGGFYPGHGTPGQDLPLRRVMSGQPWGQHFTPSKPADHRSSGLQALPGFAGDSFRNFSGNGQQPAGAQPSAGLNNNNSNRNHPRTPGSRMGFTSRFGPIAPPPSHNLSLSPSPATATTNITSPFRSGGATGVWARAPFSANTAAFPQSGSGSTFRPQQARHLQQQNRQQRGQQHDHRHHQREPSASAQVVGSFGSTVTNSSSAGSRNTNNNKTSPKGRAPGTAANTKSENQKP</sequence>
<dbReference type="EMBL" id="KQ964251">
    <property type="protein sequence ID" value="KXJ90822.1"/>
    <property type="molecule type" value="Genomic_DNA"/>
</dbReference>